<dbReference type="RefSeq" id="WP_090826364.1">
    <property type="nucleotide sequence ID" value="NZ_FOBH01000001.1"/>
</dbReference>
<dbReference type="InterPro" id="IPR004260">
    <property type="entry name" value="Pyr-dimer_DNA_glycosylase"/>
</dbReference>
<dbReference type="Proteomes" id="UP000198620">
    <property type="component" value="Unassembled WGS sequence"/>
</dbReference>
<dbReference type="EMBL" id="FOBH01000001">
    <property type="protein sequence ID" value="SEK39616.1"/>
    <property type="molecule type" value="Genomic_DNA"/>
</dbReference>
<sequence>MRLWTVHPRYLDAKGLVATWREALLAQKVLAAVTCGYRHHPQLIRFRAHPAPIQAIGAFLADLAKEAARRGYNFDINKILEHGAMDQGATEQIEETEGQLLYEWAHLRAKLHRRTPDLHRQFRSIIIPEPHPLFRIVPGSIREWEKVKSPAPGSHPLERRSRG</sequence>
<dbReference type="AlphaFoldDB" id="A0A1H7GN94"/>
<gene>
    <name evidence="1" type="ORF">SAMN05216387_101332</name>
</gene>
<protein>
    <recommendedName>
        <fullName evidence="3">Pyrimidine dimer DNA glycosylase /DNA-(Apurinic or apyrimidinic site) lyase</fullName>
    </recommendedName>
</protein>
<evidence type="ECO:0000313" key="1">
    <source>
        <dbReference type="EMBL" id="SEK39616.1"/>
    </source>
</evidence>
<evidence type="ECO:0008006" key="3">
    <source>
        <dbReference type="Google" id="ProtNLM"/>
    </source>
</evidence>
<name>A0A1H7GN94_9PROT</name>
<accession>A0A1H7GN94</accession>
<organism evidence="1 2">
    <name type="scientific">Nitrosovibrio tenuis</name>
    <dbReference type="NCBI Taxonomy" id="1233"/>
    <lineage>
        <taxon>Bacteria</taxon>
        <taxon>Pseudomonadati</taxon>
        <taxon>Pseudomonadota</taxon>
        <taxon>Betaproteobacteria</taxon>
        <taxon>Nitrosomonadales</taxon>
        <taxon>Nitrosomonadaceae</taxon>
        <taxon>Nitrosovibrio</taxon>
    </lineage>
</organism>
<keyword evidence="2" id="KW-1185">Reference proteome</keyword>
<dbReference type="Pfam" id="PF03013">
    <property type="entry name" value="Pyr_excise"/>
    <property type="match status" value="1"/>
</dbReference>
<evidence type="ECO:0000313" key="2">
    <source>
        <dbReference type="Proteomes" id="UP000198620"/>
    </source>
</evidence>
<proteinExistence type="predicted"/>
<dbReference type="OrthoDB" id="3253436at2"/>
<reference evidence="1 2" key="1">
    <citation type="submission" date="2016-10" db="EMBL/GenBank/DDBJ databases">
        <authorList>
            <person name="de Groot N.N."/>
        </authorList>
    </citation>
    <scope>NUCLEOTIDE SEQUENCE [LARGE SCALE GENOMIC DNA]</scope>
    <source>
        <strain evidence="1 2">Nv1</strain>
    </source>
</reference>